<feature type="domain" description="DDH" evidence="1">
    <location>
        <begin position="23"/>
        <end position="165"/>
    </location>
</feature>
<dbReference type="EMBL" id="CP001997">
    <property type="protein sequence ID" value="ADE57094.1"/>
    <property type="molecule type" value="Genomic_DNA"/>
</dbReference>
<dbReference type="Proteomes" id="UP000002366">
    <property type="component" value="Chromosome"/>
</dbReference>
<dbReference type="Pfam" id="PF01368">
    <property type="entry name" value="DHH"/>
    <property type="match status" value="1"/>
</dbReference>
<dbReference type="OrthoDB" id="9803668at2"/>
<feature type="domain" description="DHHA1" evidence="2">
    <location>
        <begin position="245"/>
        <end position="325"/>
    </location>
</feature>
<keyword evidence="4" id="KW-1185">Reference proteome</keyword>
<dbReference type="PANTHER" id="PTHR47618">
    <property type="entry name" value="BIFUNCTIONAL OLIGORIBONUCLEASE AND PAP PHOSPHATASE NRNA"/>
    <property type="match status" value="1"/>
</dbReference>
<dbReference type="GO" id="GO:0003676">
    <property type="term" value="F:nucleic acid binding"/>
    <property type="evidence" value="ECO:0007669"/>
    <property type="project" value="InterPro"/>
</dbReference>
<evidence type="ECO:0000259" key="1">
    <source>
        <dbReference type="Pfam" id="PF01368"/>
    </source>
</evidence>
<dbReference type="KEGG" id="aco:Amico_0969"/>
<dbReference type="Gene3D" id="3.10.310.30">
    <property type="match status" value="1"/>
</dbReference>
<dbReference type="AlphaFoldDB" id="D5EEW2"/>
<proteinExistence type="predicted"/>
<dbReference type="PANTHER" id="PTHR47618:SF1">
    <property type="entry name" value="BIFUNCTIONAL OLIGORIBONUCLEASE AND PAP PHOSPHATASE NRNA"/>
    <property type="match status" value="1"/>
</dbReference>
<dbReference type="InterPro" id="IPR051319">
    <property type="entry name" value="Oligoribo/pAp-PDE_c-di-AMP_PDE"/>
</dbReference>
<dbReference type="STRING" id="572547.Amico_0969"/>
<evidence type="ECO:0000313" key="3">
    <source>
        <dbReference type="EMBL" id="ADE57094.1"/>
    </source>
</evidence>
<dbReference type="Pfam" id="PF02272">
    <property type="entry name" value="DHHA1"/>
    <property type="match status" value="1"/>
</dbReference>
<sequence>MNLESSITLQEIFSLLSSFRTWIILTHQKPDGDAVGAASSLAVYGMEHGKNIRWGGVDPLPTTYSFLPLADQYEIFPHINELLPFPEKTAVISLDTSNLERSVPGLEIVQGKHPIFNIDHHGDNTRYGDYNYIDESASSLGEILWHMFHLANAQYDYNTAMGLYTAIITDSGKFSFSSTSPRTHQAAAELLQKGVSPSDLNHKIFYSQPVESVHLWGKAFARVQLIVDDRASLSWLSLQDFSQLGSSPADTEGLVNELLRVKGAEFAVLLVEEQDQVRVSLRSRGDISAREIAQQFGGGGHIQAAGCHIEAALTEAIAIITESVKEAMQ</sequence>
<protein>
    <submittedName>
        <fullName evidence="3">Phosphoesterase DHHA1</fullName>
    </submittedName>
</protein>
<dbReference type="Gene3D" id="3.90.1640.10">
    <property type="entry name" value="inorganic pyrophosphatase (n-terminal core)"/>
    <property type="match status" value="1"/>
</dbReference>
<name>D5EEW2_AMICL</name>
<evidence type="ECO:0000259" key="2">
    <source>
        <dbReference type="Pfam" id="PF02272"/>
    </source>
</evidence>
<dbReference type="eggNOG" id="COG0618">
    <property type="taxonomic scope" value="Bacteria"/>
</dbReference>
<reference evidence="3 4" key="1">
    <citation type="journal article" date="2010" name="Stand. Genomic Sci.">
        <title>Complete genome sequence of Aminobacterium colombiense type strain (ALA-1).</title>
        <authorList>
            <person name="Chertkov O."/>
            <person name="Sikorski J."/>
            <person name="Brambilla E."/>
            <person name="Lapidus A."/>
            <person name="Copeland A."/>
            <person name="Glavina Del Rio T."/>
            <person name="Nolan M."/>
            <person name="Lucas S."/>
            <person name="Tice H."/>
            <person name="Cheng J.F."/>
            <person name="Han C."/>
            <person name="Detter J.C."/>
            <person name="Bruce D."/>
            <person name="Tapia R."/>
            <person name="Goodwin L."/>
            <person name="Pitluck S."/>
            <person name="Liolios K."/>
            <person name="Ivanova N."/>
            <person name="Mavromatis K."/>
            <person name="Ovchinnikova G."/>
            <person name="Pati A."/>
            <person name="Chen A."/>
            <person name="Palaniappan K."/>
            <person name="Land M."/>
            <person name="Hauser L."/>
            <person name="Chang Y.J."/>
            <person name="Jeffries C.D."/>
            <person name="Spring S."/>
            <person name="Rohde M."/>
            <person name="Goker M."/>
            <person name="Bristow J."/>
            <person name="Eisen J.A."/>
            <person name="Markowitz V."/>
            <person name="Hugenholtz P."/>
            <person name="Kyrpides N.C."/>
            <person name="Klenk H.P."/>
        </authorList>
    </citation>
    <scope>NUCLEOTIDE SEQUENCE [LARGE SCALE GENOMIC DNA]</scope>
    <source>
        <strain evidence="4">DSM 12261 / ALA-1</strain>
    </source>
</reference>
<evidence type="ECO:0000313" key="4">
    <source>
        <dbReference type="Proteomes" id="UP000002366"/>
    </source>
</evidence>
<dbReference type="RefSeq" id="WP_013048357.1">
    <property type="nucleotide sequence ID" value="NC_014011.1"/>
</dbReference>
<accession>D5EEW2</accession>
<organism evidence="3 4">
    <name type="scientific">Aminobacterium colombiense (strain DSM 12261 / ALA-1)</name>
    <dbReference type="NCBI Taxonomy" id="572547"/>
    <lineage>
        <taxon>Bacteria</taxon>
        <taxon>Thermotogati</taxon>
        <taxon>Synergistota</taxon>
        <taxon>Synergistia</taxon>
        <taxon>Synergistales</taxon>
        <taxon>Aminobacteriaceae</taxon>
        <taxon>Aminobacterium</taxon>
    </lineage>
</organism>
<dbReference type="SUPFAM" id="SSF64182">
    <property type="entry name" value="DHH phosphoesterases"/>
    <property type="match status" value="1"/>
</dbReference>
<dbReference type="InterPro" id="IPR003156">
    <property type="entry name" value="DHHA1_dom"/>
</dbReference>
<dbReference type="InterPro" id="IPR001667">
    <property type="entry name" value="DDH_dom"/>
</dbReference>
<gene>
    <name evidence="3" type="ordered locus">Amico_0969</name>
</gene>
<dbReference type="HOGENOM" id="CLU_039720_0_0_0"/>
<dbReference type="InterPro" id="IPR038763">
    <property type="entry name" value="DHH_sf"/>
</dbReference>